<protein>
    <submittedName>
        <fullName evidence="2">Uncharacterized protein</fullName>
    </submittedName>
</protein>
<keyword evidence="3" id="KW-1185">Reference proteome</keyword>
<feature type="compositionally biased region" description="Pro residues" evidence="1">
    <location>
        <begin position="100"/>
        <end position="110"/>
    </location>
</feature>
<reference evidence="2 3" key="1">
    <citation type="journal article" date="2023" name="Plants (Basel)">
        <title>Bridging the Gap: Combining Genomics and Transcriptomics Approaches to Understand Stylosanthes scabra, an Orphan Legume from the Brazilian Caatinga.</title>
        <authorList>
            <person name="Ferreira-Neto J.R.C."/>
            <person name="da Silva M.D."/>
            <person name="Binneck E."/>
            <person name="de Melo N.F."/>
            <person name="da Silva R.H."/>
            <person name="de Melo A.L.T.M."/>
            <person name="Pandolfi V."/>
            <person name="Bustamante F.O."/>
            <person name="Brasileiro-Vidal A.C."/>
            <person name="Benko-Iseppon A.M."/>
        </authorList>
    </citation>
    <scope>NUCLEOTIDE SEQUENCE [LARGE SCALE GENOMIC DNA]</scope>
    <source>
        <tissue evidence="2">Leaves</tissue>
    </source>
</reference>
<evidence type="ECO:0000313" key="3">
    <source>
        <dbReference type="Proteomes" id="UP001341840"/>
    </source>
</evidence>
<proteinExistence type="predicted"/>
<feature type="non-terminal residue" evidence="2">
    <location>
        <position position="1"/>
    </location>
</feature>
<feature type="region of interest" description="Disordered" evidence="1">
    <location>
        <begin position="90"/>
        <end position="131"/>
    </location>
</feature>
<name>A0ABU6WUH8_9FABA</name>
<accession>A0ABU6WUH8</accession>
<sequence length="185" mass="20992">PLRHETTFSMETGLLLYTLMSDKRIHLGRILNKSMYQATSGAKDKQLAFPVMITKMVAAQGVPTYPEDQIITVPRKEKFIPFDDWQKVKKKARKADLPQENPPTIPPPIHDPQDQPTTSSAAAPPPAPTEAPSCINLFKKILKKLRRRKKDLWNTQYMIHTEIPGIEFPDLIPVSSSDSDNEDYN</sequence>
<evidence type="ECO:0000256" key="1">
    <source>
        <dbReference type="SAM" id="MobiDB-lite"/>
    </source>
</evidence>
<gene>
    <name evidence="2" type="ORF">PIB30_092426</name>
</gene>
<evidence type="ECO:0000313" key="2">
    <source>
        <dbReference type="EMBL" id="MED6189096.1"/>
    </source>
</evidence>
<dbReference type="EMBL" id="JASCZI010183148">
    <property type="protein sequence ID" value="MED6189096.1"/>
    <property type="molecule type" value="Genomic_DNA"/>
</dbReference>
<dbReference type="Proteomes" id="UP001341840">
    <property type="component" value="Unassembled WGS sequence"/>
</dbReference>
<comment type="caution">
    <text evidence="2">The sequence shown here is derived from an EMBL/GenBank/DDBJ whole genome shotgun (WGS) entry which is preliminary data.</text>
</comment>
<organism evidence="2 3">
    <name type="scientific">Stylosanthes scabra</name>
    <dbReference type="NCBI Taxonomy" id="79078"/>
    <lineage>
        <taxon>Eukaryota</taxon>
        <taxon>Viridiplantae</taxon>
        <taxon>Streptophyta</taxon>
        <taxon>Embryophyta</taxon>
        <taxon>Tracheophyta</taxon>
        <taxon>Spermatophyta</taxon>
        <taxon>Magnoliopsida</taxon>
        <taxon>eudicotyledons</taxon>
        <taxon>Gunneridae</taxon>
        <taxon>Pentapetalae</taxon>
        <taxon>rosids</taxon>
        <taxon>fabids</taxon>
        <taxon>Fabales</taxon>
        <taxon>Fabaceae</taxon>
        <taxon>Papilionoideae</taxon>
        <taxon>50 kb inversion clade</taxon>
        <taxon>dalbergioids sensu lato</taxon>
        <taxon>Dalbergieae</taxon>
        <taxon>Pterocarpus clade</taxon>
        <taxon>Stylosanthes</taxon>
    </lineage>
</organism>